<evidence type="ECO:0000313" key="3">
    <source>
        <dbReference type="Proteomes" id="UP000275408"/>
    </source>
</evidence>
<feature type="compositionally biased region" description="Low complexity" evidence="1">
    <location>
        <begin position="17"/>
        <end position="30"/>
    </location>
</feature>
<sequence>MVQNRNEKVDEPKSEMSDNSSAVSANDNRNVPSRLPSRCYCSFTREKRWRARQKRQTFDETKLSISRTKFLLACRRTSLCDGCTWFKSPNKMYSVTALKKLQDLVNLVAMPLLHTVHTDGTHSSEEEPCYEEKFFGHLLLASTHLIPYGPQGRRVYTLVHLRQLQILQQTGPSHDPHIYEAIYFGINAKTVRRLVVLSLQTVKV</sequence>
<protein>
    <submittedName>
        <fullName evidence="2">Uncharacterized protein</fullName>
    </submittedName>
</protein>
<evidence type="ECO:0000256" key="1">
    <source>
        <dbReference type="SAM" id="MobiDB-lite"/>
    </source>
</evidence>
<accession>A0A3M6TAJ4</accession>
<dbReference type="Proteomes" id="UP000275408">
    <property type="component" value="Unassembled WGS sequence"/>
</dbReference>
<dbReference type="AlphaFoldDB" id="A0A3M6TAJ4"/>
<feature type="compositionally biased region" description="Basic and acidic residues" evidence="1">
    <location>
        <begin position="1"/>
        <end position="16"/>
    </location>
</feature>
<feature type="region of interest" description="Disordered" evidence="1">
    <location>
        <begin position="1"/>
        <end position="30"/>
    </location>
</feature>
<reference evidence="2 3" key="1">
    <citation type="journal article" date="2018" name="Sci. Rep.">
        <title>Comparative analysis of the Pocillopora damicornis genome highlights role of immune system in coral evolution.</title>
        <authorList>
            <person name="Cunning R."/>
            <person name="Bay R.A."/>
            <person name="Gillette P."/>
            <person name="Baker A.C."/>
            <person name="Traylor-Knowles N."/>
        </authorList>
    </citation>
    <scope>NUCLEOTIDE SEQUENCE [LARGE SCALE GENOMIC DNA]</scope>
    <source>
        <strain evidence="2">RSMAS</strain>
        <tissue evidence="2">Whole animal</tissue>
    </source>
</reference>
<evidence type="ECO:0000313" key="2">
    <source>
        <dbReference type="EMBL" id="RMX38363.1"/>
    </source>
</evidence>
<keyword evidence="3" id="KW-1185">Reference proteome</keyword>
<proteinExistence type="predicted"/>
<comment type="caution">
    <text evidence="2">The sequence shown here is derived from an EMBL/GenBank/DDBJ whole genome shotgun (WGS) entry which is preliminary data.</text>
</comment>
<name>A0A3M6TAJ4_POCDA</name>
<dbReference type="EMBL" id="RCHS01004020">
    <property type="protein sequence ID" value="RMX38363.1"/>
    <property type="molecule type" value="Genomic_DNA"/>
</dbReference>
<organism evidence="2 3">
    <name type="scientific">Pocillopora damicornis</name>
    <name type="common">Cauliflower coral</name>
    <name type="synonym">Millepora damicornis</name>
    <dbReference type="NCBI Taxonomy" id="46731"/>
    <lineage>
        <taxon>Eukaryota</taxon>
        <taxon>Metazoa</taxon>
        <taxon>Cnidaria</taxon>
        <taxon>Anthozoa</taxon>
        <taxon>Hexacorallia</taxon>
        <taxon>Scleractinia</taxon>
        <taxon>Astrocoeniina</taxon>
        <taxon>Pocilloporidae</taxon>
        <taxon>Pocillopora</taxon>
    </lineage>
</organism>
<gene>
    <name evidence="2" type="ORF">pdam_00005471</name>
</gene>